<dbReference type="EMBL" id="DAKRPA010000058">
    <property type="protein sequence ID" value="DBA00771.1"/>
    <property type="molecule type" value="Genomic_DNA"/>
</dbReference>
<dbReference type="AlphaFoldDB" id="A0AAV2Z2Y9"/>
<name>A0AAV2Z2Y9_9STRA</name>
<accession>A0AAV2Z2Y9</accession>
<dbReference type="Proteomes" id="UP001146120">
    <property type="component" value="Unassembled WGS sequence"/>
</dbReference>
<organism evidence="1 2">
    <name type="scientific">Lagenidium giganteum</name>
    <dbReference type="NCBI Taxonomy" id="4803"/>
    <lineage>
        <taxon>Eukaryota</taxon>
        <taxon>Sar</taxon>
        <taxon>Stramenopiles</taxon>
        <taxon>Oomycota</taxon>
        <taxon>Peronosporomycetes</taxon>
        <taxon>Pythiales</taxon>
        <taxon>Pythiaceae</taxon>
    </lineage>
</organism>
<sequence length="290" mass="32933">MELYSRRLKSTERVGSYLDSIRRTQEELMHPDEELAQIVTTNAGGVYPDLLFDPAEPATVKSKRQVELDETDEDDDPLQKTTRRFSSIVRHESLADVKKRTRATNVAKWGTGRENALKAATRQKKTVNIRRDFTCFVKTRSSVSRALRMANGALQPADMEGGVQITVVNEWNQLKEDLLIEQVLYVATAAPNLLSLDYVQKCGFGLTMSQDQKTCWLTQPELKLYFDKVDGIYRMKPPRRVAACGAIFAEDSSERHGRFCHAKMHLVGSTVKNQLRNDERSRFASFDSVP</sequence>
<keyword evidence="2" id="KW-1185">Reference proteome</keyword>
<evidence type="ECO:0000313" key="1">
    <source>
        <dbReference type="EMBL" id="DBA00771.1"/>
    </source>
</evidence>
<proteinExistence type="predicted"/>
<reference evidence="1" key="2">
    <citation type="journal article" date="2023" name="Microbiol Resour">
        <title>Decontamination and Annotation of the Draft Genome Sequence of the Oomycete Lagenidium giganteum ARSEF 373.</title>
        <authorList>
            <person name="Morgan W.R."/>
            <person name="Tartar A."/>
        </authorList>
    </citation>
    <scope>NUCLEOTIDE SEQUENCE</scope>
    <source>
        <strain evidence="1">ARSEF 373</strain>
    </source>
</reference>
<evidence type="ECO:0000313" key="2">
    <source>
        <dbReference type="Proteomes" id="UP001146120"/>
    </source>
</evidence>
<reference evidence="1" key="1">
    <citation type="submission" date="2022-11" db="EMBL/GenBank/DDBJ databases">
        <authorList>
            <person name="Morgan W.R."/>
            <person name="Tartar A."/>
        </authorList>
    </citation>
    <scope>NUCLEOTIDE SEQUENCE</scope>
    <source>
        <strain evidence="1">ARSEF 373</strain>
    </source>
</reference>
<gene>
    <name evidence="1" type="ORF">N0F65_004676</name>
</gene>
<feature type="non-terminal residue" evidence="1">
    <location>
        <position position="290"/>
    </location>
</feature>
<evidence type="ECO:0008006" key="3">
    <source>
        <dbReference type="Google" id="ProtNLM"/>
    </source>
</evidence>
<protein>
    <recommendedName>
        <fullName evidence="3">C2H2-type domain-containing protein</fullName>
    </recommendedName>
</protein>
<comment type="caution">
    <text evidence="1">The sequence shown here is derived from an EMBL/GenBank/DDBJ whole genome shotgun (WGS) entry which is preliminary data.</text>
</comment>